<organism evidence="5 6">
    <name type="scientific">Dyadobacter soli</name>
    <dbReference type="NCBI Taxonomy" id="659014"/>
    <lineage>
        <taxon>Bacteria</taxon>
        <taxon>Pseudomonadati</taxon>
        <taxon>Bacteroidota</taxon>
        <taxon>Cytophagia</taxon>
        <taxon>Cytophagales</taxon>
        <taxon>Spirosomataceae</taxon>
        <taxon>Dyadobacter</taxon>
    </lineage>
</organism>
<dbReference type="GO" id="GO:0006680">
    <property type="term" value="P:glucosylceramide catabolic process"/>
    <property type="evidence" value="ECO:0007669"/>
    <property type="project" value="TreeGrafter"/>
</dbReference>
<proteinExistence type="inferred from homology"/>
<keyword evidence="2" id="KW-0732">Signal</keyword>
<keyword evidence="6" id="KW-1185">Reference proteome</keyword>
<evidence type="ECO:0000259" key="4">
    <source>
        <dbReference type="Pfam" id="PF17189"/>
    </source>
</evidence>
<dbReference type="Pfam" id="PF17189">
    <property type="entry name" value="Glyco_hydro_30C"/>
    <property type="match status" value="1"/>
</dbReference>
<feature type="domain" description="Glycosyl hydrolase family 30 beta sandwich" evidence="4">
    <location>
        <begin position="83"/>
        <end position="147"/>
    </location>
</feature>
<dbReference type="Gene3D" id="2.60.40.1180">
    <property type="entry name" value="Golgi alpha-mannosidase II"/>
    <property type="match status" value="1"/>
</dbReference>
<dbReference type="InterPro" id="IPR013780">
    <property type="entry name" value="Glyco_hydro_b"/>
</dbReference>
<evidence type="ECO:0000256" key="2">
    <source>
        <dbReference type="ARBA" id="ARBA00022729"/>
    </source>
</evidence>
<dbReference type="InterPro" id="IPR033452">
    <property type="entry name" value="GH30_C"/>
</dbReference>
<dbReference type="PANTHER" id="PTHR11069:SF23">
    <property type="entry name" value="LYSOSOMAL ACID GLUCOSYLCERAMIDASE"/>
    <property type="match status" value="1"/>
</dbReference>
<dbReference type="GO" id="GO:0016020">
    <property type="term" value="C:membrane"/>
    <property type="evidence" value="ECO:0007669"/>
    <property type="project" value="GOC"/>
</dbReference>
<evidence type="ECO:0000313" key="6">
    <source>
        <dbReference type="Proteomes" id="UP000198748"/>
    </source>
</evidence>
<dbReference type="STRING" id="659014.SAMN04487996_13145"/>
<reference evidence="6" key="1">
    <citation type="submission" date="2016-10" db="EMBL/GenBank/DDBJ databases">
        <authorList>
            <person name="Varghese N."/>
            <person name="Submissions S."/>
        </authorList>
    </citation>
    <scope>NUCLEOTIDE SEQUENCE [LARGE SCALE GENOMIC DNA]</scope>
    <source>
        <strain evidence="6">DSM 25329</strain>
    </source>
</reference>
<dbReference type="InterPro" id="IPR001139">
    <property type="entry name" value="Glyco_hydro_30"/>
</dbReference>
<dbReference type="PANTHER" id="PTHR11069">
    <property type="entry name" value="GLUCOSYLCERAMIDASE"/>
    <property type="match status" value="1"/>
</dbReference>
<dbReference type="SUPFAM" id="SSF51445">
    <property type="entry name" value="(Trans)glycosidases"/>
    <property type="match status" value="1"/>
</dbReference>
<evidence type="ECO:0000256" key="3">
    <source>
        <dbReference type="ARBA" id="ARBA00022801"/>
    </source>
</evidence>
<name>A0A1G8APL7_9BACT</name>
<dbReference type="EMBL" id="FNAN01000031">
    <property type="protein sequence ID" value="SDH22803.1"/>
    <property type="molecule type" value="Genomic_DNA"/>
</dbReference>
<dbReference type="RefSeq" id="WP_310590165.1">
    <property type="nucleotide sequence ID" value="NZ_FNAN01000031.1"/>
</dbReference>
<keyword evidence="3 5" id="KW-0378">Hydrolase</keyword>
<evidence type="ECO:0000256" key="1">
    <source>
        <dbReference type="ARBA" id="ARBA00005382"/>
    </source>
</evidence>
<sequence length="149" mass="16132">MGAPGKFERDFPDHIKKLTIGATRNWARTVLEWNLTSNPQNRPFTDRGGCDRCLGGVTLDGDKVTRNAAYYVVAHASKFVRPGSVRIASGVDVSAADSQLLNVAFLRPDGKKVLIVLNDSEVEKKFTIQDGALATPVSLKAGSVGTFVW</sequence>
<dbReference type="AlphaFoldDB" id="A0A1G8APL7"/>
<dbReference type="InterPro" id="IPR017853">
    <property type="entry name" value="GH"/>
</dbReference>
<comment type="similarity">
    <text evidence="1">Belongs to the glycosyl hydrolase 30 family.</text>
</comment>
<dbReference type="GO" id="GO:0004348">
    <property type="term" value="F:glucosylceramidase activity"/>
    <property type="evidence" value="ECO:0007669"/>
    <property type="project" value="InterPro"/>
</dbReference>
<evidence type="ECO:0000313" key="5">
    <source>
        <dbReference type="EMBL" id="SDH22803.1"/>
    </source>
</evidence>
<dbReference type="Proteomes" id="UP000198748">
    <property type="component" value="Unassembled WGS sequence"/>
</dbReference>
<protein>
    <submittedName>
        <fullName evidence="5">O-Glycosyl hydrolase family 30</fullName>
    </submittedName>
</protein>
<gene>
    <name evidence="5" type="ORF">SAMN04487996_13145</name>
</gene>
<accession>A0A1G8APL7</accession>